<dbReference type="Proteomes" id="UP000321057">
    <property type="component" value="Unassembled WGS sequence"/>
</dbReference>
<keyword evidence="1" id="KW-1133">Transmembrane helix</keyword>
<dbReference type="EMBL" id="BKAX01000001">
    <property type="protein sequence ID" value="GEQ04527.1"/>
    <property type="molecule type" value="Genomic_DNA"/>
</dbReference>
<gene>
    <name evidence="2" type="ORF">SGA02_03550</name>
</gene>
<keyword evidence="1" id="KW-0472">Membrane</keyword>
<evidence type="ECO:0000256" key="1">
    <source>
        <dbReference type="SAM" id="Phobius"/>
    </source>
</evidence>
<protein>
    <submittedName>
        <fullName evidence="2">Uncharacterized protein</fullName>
    </submittedName>
</protein>
<reference evidence="2 3" key="1">
    <citation type="submission" date="2019-07" db="EMBL/GenBank/DDBJ databases">
        <title>Whole genome shotgun sequence of Staphylococcus gallinarum NBRC 109767.</title>
        <authorList>
            <person name="Hosoyama A."/>
            <person name="Uohara A."/>
            <person name="Ohji S."/>
            <person name="Ichikawa N."/>
        </authorList>
    </citation>
    <scope>NUCLEOTIDE SEQUENCE [LARGE SCALE GENOMIC DNA]</scope>
    <source>
        <strain evidence="2 3">NBRC 109767</strain>
    </source>
</reference>
<accession>A0ABQ0XYQ9</accession>
<comment type="caution">
    <text evidence="2">The sequence shown here is derived from an EMBL/GenBank/DDBJ whole genome shotgun (WGS) entry which is preliminary data.</text>
</comment>
<name>A0ABQ0XYQ9_STAGA</name>
<evidence type="ECO:0000313" key="3">
    <source>
        <dbReference type="Proteomes" id="UP000321057"/>
    </source>
</evidence>
<proteinExistence type="predicted"/>
<feature type="transmembrane region" description="Helical" evidence="1">
    <location>
        <begin position="32"/>
        <end position="55"/>
    </location>
</feature>
<organism evidence="2 3">
    <name type="scientific">Staphylococcus gallinarum</name>
    <dbReference type="NCBI Taxonomy" id="1293"/>
    <lineage>
        <taxon>Bacteria</taxon>
        <taxon>Bacillati</taxon>
        <taxon>Bacillota</taxon>
        <taxon>Bacilli</taxon>
        <taxon>Bacillales</taxon>
        <taxon>Staphylococcaceae</taxon>
        <taxon>Staphylococcus</taxon>
    </lineage>
</organism>
<keyword evidence="1" id="KW-0812">Transmembrane</keyword>
<keyword evidence="3" id="KW-1185">Reference proteome</keyword>
<sequence length="56" mass="6688">MNDKKLPQEELLKIVWKDLRNLLIDICGTFKLLFYLYIAIIIFNFLLLIIAINCFL</sequence>
<dbReference type="RefSeq" id="WP_158001725.1">
    <property type="nucleotide sequence ID" value="NZ_BKAX01000001.1"/>
</dbReference>
<evidence type="ECO:0000313" key="2">
    <source>
        <dbReference type="EMBL" id="GEQ04527.1"/>
    </source>
</evidence>